<dbReference type="KEGG" id="vg:54980024"/>
<dbReference type="RefSeq" id="YP_009789874.1">
    <property type="nucleotide sequence ID" value="NC_047819.1"/>
</dbReference>
<reference evidence="1 2" key="1">
    <citation type="submission" date="2017-02" db="EMBL/GenBank/DDBJ databases">
        <title>T7phage infectious to Pectobacterium.</title>
        <authorList>
            <person name="Hirata H."/>
            <person name="Kashihara M."/>
        </authorList>
    </citation>
    <scope>NUCLEOTIDE SEQUENCE [LARGE SCALE GENOMIC DNA]</scope>
</reference>
<dbReference type="Proteomes" id="UP000222626">
    <property type="component" value="Segment"/>
</dbReference>
<evidence type="ECO:0000313" key="1">
    <source>
        <dbReference type="EMBL" id="BBA26428.1"/>
    </source>
</evidence>
<dbReference type="Pfam" id="PF06726">
    <property type="entry name" value="BC10"/>
    <property type="match status" value="1"/>
</dbReference>
<name>A0A250KA72_9CAUD</name>
<keyword evidence="2" id="KW-1185">Reference proteome</keyword>
<accession>A0A250KA72</accession>
<dbReference type="EMBL" id="LC216347">
    <property type="protein sequence ID" value="BBA26428.1"/>
    <property type="molecule type" value="Genomic_DNA"/>
</dbReference>
<proteinExistence type="predicted"/>
<organism evidence="1 2">
    <name type="scientific">Pectobacterium phage PPWS4</name>
    <dbReference type="NCBI Taxonomy" id="1961914"/>
    <lineage>
        <taxon>Viruses</taxon>
        <taxon>Duplodnaviria</taxon>
        <taxon>Heunggongvirae</taxon>
        <taxon>Uroviricota</taxon>
        <taxon>Caudoviricetes</taxon>
        <taxon>Autographivirales</taxon>
        <taxon>Autotranscriptaviridae</taxon>
        <taxon>Studiervirinae</taxon>
        <taxon>Pektosvirus</taxon>
        <taxon>Pektosvirus PPWS4</taxon>
    </lineage>
</organism>
<evidence type="ECO:0000313" key="2">
    <source>
        <dbReference type="Proteomes" id="UP000222626"/>
    </source>
</evidence>
<sequence>MLRLHFNSSNGIYSARRVDRSTAFASGKHEKIGIIGSTVELSPRVHATVTTGTFFKAAEGKRPEVPVVVTRFPLVRLVVARIEEVLNVR</sequence>
<protein>
    <submittedName>
        <fullName evidence="1">Uncharacterized protein</fullName>
    </submittedName>
</protein>
<dbReference type="GeneID" id="54980024"/>